<evidence type="ECO:0000313" key="4">
    <source>
        <dbReference type="Proteomes" id="UP001341840"/>
    </source>
</evidence>
<comment type="caution">
    <text evidence="3">The sequence shown here is derived from an EMBL/GenBank/DDBJ whole genome shotgun (WGS) entry which is preliminary data.</text>
</comment>
<proteinExistence type="predicted"/>
<gene>
    <name evidence="3" type="ORF">PIB30_032540</name>
</gene>
<name>A0ABU6YCV2_9FABA</name>
<feature type="region of interest" description="Disordered" evidence="1">
    <location>
        <begin position="239"/>
        <end position="259"/>
    </location>
</feature>
<protein>
    <recommendedName>
        <fullName evidence="2">Putative plant transposon protein domain-containing protein</fullName>
    </recommendedName>
</protein>
<evidence type="ECO:0000259" key="2">
    <source>
        <dbReference type="Pfam" id="PF20167"/>
    </source>
</evidence>
<evidence type="ECO:0000256" key="1">
    <source>
        <dbReference type="SAM" id="MobiDB-lite"/>
    </source>
</evidence>
<dbReference type="Pfam" id="PF20167">
    <property type="entry name" value="Transposase_32"/>
    <property type="match status" value="1"/>
</dbReference>
<feature type="region of interest" description="Disordered" evidence="1">
    <location>
        <begin position="175"/>
        <end position="224"/>
    </location>
</feature>
<sequence>MSIRKFVSRLFLEVSIDLIHEFYANAVVTEEEMEEHGGHTFRSFVRGVPIDFSPENIRTVMRFRTQVQGATTDFETRKEHDQQLDRVLADLCMPGATWKLSTGQLRVPIQLRRQELNPIARGWHEFSIHLLIPSSNRSEIPVIRDILIHCIMRGEDEAGVPLREFRRTKKIQVEKPITARRMESTRLSRPVQHRQQEDEEEDHPMPQAEEGNEEGNEEGQGYEHEYHHQPEFEHQPDFEHHQDFNEESPVQQPPFYHVPTYTDQHEKDLHSIETQLQNMMWY</sequence>
<evidence type="ECO:0000313" key="3">
    <source>
        <dbReference type="EMBL" id="MED6207088.1"/>
    </source>
</evidence>
<accession>A0ABU6YCV2</accession>
<dbReference type="Proteomes" id="UP001341840">
    <property type="component" value="Unassembled WGS sequence"/>
</dbReference>
<reference evidence="3 4" key="1">
    <citation type="journal article" date="2023" name="Plants (Basel)">
        <title>Bridging the Gap: Combining Genomics and Transcriptomics Approaches to Understand Stylosanthes scabra, an Orphan Legume from the Brazilian Caatinga.</title>
        <authorList>
            <person name="Ferreira-Neto J.R.C."/>
            <person name="da Silva M.D."/>
            <person name="Binneck E."/>
            <person name="de Melo N.F."/>
            <person name="da Silva R.H."/>
            <person name="de Melo A.L.T.M."/>
            <person name="Pandolfi V."/>
            <person name="Bustamante F.O."/>
            <person name="Brasileiro-Vidal A.C."/>
            <person name="Benko-Iseppon A.M."/>
        </authorList>
    </citation>
    <scope>NUCLEOTIDE SEQUENCE [LARGE SCALE GENOMIC DNA]</scope>
    <source>
        <tissue evidence="3">Leaves</tissue>
    </source>
</reference>
<dbReference type="EMBL" id="JASCZI010241799">
    <property type="protein sequence ID" value="MED6207088.1"/>
    <property type="molecule type" value="Genomic_DNA"/>
</dbReference>
<feature type="domain" description="Putative plant transposon protein" evidence="2">
    <location>
        <begin position="14"/>
        <end position="156"/>
    </location>
</feature>
<dbReference type="InterPro" id="IPR046796">
    <property type="entry name" value="Transposase_32_dom"/>
</dbReference>
<keyword evidence="4" id="KW-1185">Reference proteome</keyword>
<organism evidence="3 4">
    <name type="scientific">Stylosanthes scabra</name>
    <dbReference type="NCBI Taxonomy" id="79078"/>
    <lineage>
        <taxon>Eukaryota</taxon>
        <taxon>Viridiplantae</taxon>
        <taxon>Streptophyta</taxon>
        <taxon>Embryophyta</taxon>
        <taxon>Tracheophyta</taxon>
        <taxon>Spermatophyta</taxon>
        <taxon>Magnoliopsida</taxon>
        <taxon>eudicotyledons</taxon>
        <taxon>Gunneridae</taxon>
        <taxon>Pentapetalae</taxon>
        <taxon>rosids</taxon>
        <taxon>fabids</taxon>
        <taxon>Fabales</taxon>
        <taxon>Fabaceae</taxon>
        <taxon>Papilionoideae</taxon>
        <taxon>50 kb inversion clade</taxon>
        <taxon>dalbergioids sensu lato</taxon>
        <taxon>Dalbergieae</taxon>
        <taxon>Pterocarpus clade</taxon>
        <taxon>Stylosanthes</taxon>
    </lineage>
</organism>